<feature type="region of interest" description="Disordered" evidence="1">
    <location>
        <begin position="58"/>
        <end position="85"/>
    </location>
</feature>
<organism evidence="2 3">
    <name type="scientific">Yinghuangia aomiensis</name>
    <dbReference type="NCBI Taxonomy" id="676205"/>
    <lineage>
        <taxon>Bacteria</taxon>
        <taxon>Bacillati</taxon>
        <taxon>Actinomycetota</taxon>
        <taxon>Actinomycetes</taxon>
        <taxon>Kitasatosporales</taxon>
        <taxon>Streptomycetaceae</taxon>
        <taxon>Yinghuangia</taxon>
    </lineage>
</organism>
<feature type="compositionally biased region" description="Polar residues" evidence="1">
    <location>
        <begin position="74"/>
        <end position="85"/>
    </location>
</feature>
<evidence type="ECO:0000313" key="3">
    <source>
        <dbReference type="Proteomes" id="UP001500466"/>
    </source>
</evidence>
<evidence type="ECO:0000313" key="2">
    <source>
        <dbReference type="EMBL" id="GAA4947516.1"/>
    </source>
</evidence>
<accession>A0ABP9GMW0</accession>
<proteinExistence type="predicted"/>
<keyword evidence="3" id="KW-1185">Reference proteome</keyword>
<dbReference type="Proteomes" id="UP001500466">
    <property type="component" value="Unassembled WGS sequence"/>
</dbReference>
<gene>
    <name evidence="2" type="ORF">GCM10023205_04310</name>
</gene>
<evidence type="ECO:0000256" key="1">
    <source>
        <dbReference type="SAM" id="MobiDB-lite"/>
    </source>
</evidence>
<dbReference type="EMBL" id="BAABHS010000001">
    <property type="protein sequence ID" value="GAA4947516.1"/>
    <property type="molecule type" value="Genomic_DNA"/>
</dbReference>
<name>A0ABP9GMW0_9ACTN</name>
<reference evidence="3" key="1">
    <citation type="journal article" date="2019" name="Int. J. Syst. Evol. Microbiol.">
        <title>The Global Catalogue of Microorganisms (GCM) 10K type strain sequencing project: providing services to taxonomists for standard genome sequencing and annotation.</title>
        <authorList>
            <consortium name="The Broad Institute Genomics Platform"/>
            <consortium name="The Broad Institute Genome Sequencing Center for Infectious Disease"/>
            <person name="Wu L."/>
            <person name="Ma J."/>
        </authorList>
    </citation>
    <scope>NUCLEOTIDE SEQUENCE [LARGE SCALE GENOMIC DNA]</scope>
    <source>
        <strain evidence="3">JCM 17986</strain>
    </source>
</reference>
<comment type="caution">
    <text evidence="2">The sequence shown here is derived from an EMBL/GenBank/DDBJ whole genome shotgun (WGS) entry which is preliminary data.</text>
</comment>
<protein>
    <submittedName>
        <fullName evidence="2">Uncharacterized protein</fullName>
    </submittedName>
</protein>
<dbReference type="RefSeq" id="WP_345673467.1">
    <property type="nucleotide sequence ID" value="NZ_BAABHS010000001.1"/>
</dbReference>
<sequence length="85" mass="9400">MPALDGSPRAIAWAERCRHQLVSDAYTALVTDGDLDDDAWEDIEDAARTVTRAGWWIDNRESDPGDLPELLAAATSSDRPNENPY</sequence>